<proteinExistence type="predicted"/>
<dbReference type="RefSeq" id="WP_146272521.1">
    <property type="nucleotide sequence ID" value="NZ_VOEI01000005.1"/>
</dbReference>
<evidence type="ECO:0000256" key="2">
    <source>
        <dbReference type="SAM" id="SignalP"/>
    </source>
</evidence>
<dbReference type="InterPro" id="IPR036249">
    <property type="entry name" value="Thioredoxin-like_sf"/>
</dbReference>
<keyword evidence="1" id="KW-0676">Redox-active center</keyword>
<dbReference type="PROSITE" id="PS00194">
    <property type="entry name" value="THIOREDOXIN_1"/>
    <property type="match status" value="1"/>
</dbReference>
<comment type="caution">
    <text evidence="4">The sequence shown here is derived from an EMBL/GenBank/DDBJ whole genome shotgun (WGS) entry which is preliminary data.</text>
</comment>
<dbReference type="Gene3D" id="3.40.30.10">
    <property type="entry name" value="Glutaredoxin"/>
    <property type="match status" value="1"/>
</dbReference>
<sequence length="282" mass="32390">MKTLKLLFLLSCLTLASRAQKIIRSNVDLNEQTIVKDSTGKILPYNYWKEQLASGNYSVRQTITHVKDGRTNKVKKDTTAFVLTWLDEAGRKRLAEYKKSFASQQSETAQEQQATTSNTVLKAEEPYRYVPTRLPRTSEGFVNGEPMEPFKESTIDGKKIDIKALKGKIVVLNFWFINCPACRDEMPELNKVVAEYSADPNIIFVGLSLDKRWEIKDFLKKMPFDFQHIADARYYGDKYKVNLYPTTVVIDKEGIIRFNSVGSDNTGYWIKKTIEDIKAQNM</sequence>
<evidence type="ECO:0000256" key="1">
    <source>
        <dbReference type="ARBA" id="ARBA00023284"/>
    </source>
</evidence>
<evidence type="ECO:0000313" key="5">
    <source>
        <dbReference type="Proteomes" id="UP000318010"/>
    </source>
</evidence>
<dbReference type="Pfam" id="PF00578">
    <property type="entry name" value="AhpC-TSA"/>
    <property type="match status" value="1"/>
</dbReference>
<dbReference type="OrthoDB" id="9815205at2"/>
<name>A0A563U076_9SPHI</name>
<dbReference type="InterPro" id="IPR000866">
    <property type="entry name" value="AhpC/TSA"/>
</dbReference>
<dbReference type="Proteomes" id="UP000318010">
    <property type="component" value="Unassembled WGS sequence"/>
</dbReference>
<dbReference type="GO" id="GO:0016491">
    <property type="term" value="F:oxidoreductase activity"/>
    <property type="evidence" value="ECO:0007669"/>
    <property type="project" value="InterPro"/>
</dbReference>
<evidence type="ECO:0000259" key="3">
    <source>
        <dbReference type="PROSITE" id="PS51352"/>
    </source>
</evidence>
<dbReference type="InterPro" id="IPR050553">
    <property type="entry name" value="Thioredoxin_ResA/DsbE_sf"/>
</dbReference>
<dbReference type="EMBL" id="VOEI01000005">
    <property type="protein sequence ID" value="TWR25045.1"/>
    <property type="molecule type" value="Genomic_DNA"/>
</dbReference>
<dbReference type="InterPro" id="IPR013766">
    <property type="entry name" value="Thioredoxin_domain"/>
</dbReference>
<organism evidence="4 5">
    <name type="scientific">Mucilaginibacter achroorhodeus</name>
    <dbReference type="NCBI Taxonomy" id="2599294"/>
    <lineage>
        <taxon>Bacteria</taxon>
        <taxon>Pseudomonadati</taxon>
        <taxon>Bacteroidota</taxon>
        <taxon>Sphingobacteriia</taxon>
        <taxon>Sphingobacteriales</taxon>
        <taxon>Sphingobacteriaceae</taxon>
        <taxon>Mucilaginibacter</taxon>
    </lineage>
</organism>
<keyword evidence="5" id="KW-1185">Reference proteome</keyword>
<evidence type="ECO:0000313" key="4">
    <source>
        <dbReference type="EMBL" id="TWR25045.1"/>
    </source>
</evidence>
<protein>
    <submittedName>
        <fullName evidence="4">TlpA family protein disulfide reductase</fullName>
    </submittedName>
</protein>
<dbReference type="PANTHER" id="PTHR42852:SF13">
    <property type="entry name" value="PROTEIN DIPZ"/>
    <property type="match status" value="1"/>
</dbReference>
<dbReference type="PROSITE" id="PS51352">
    <property type="entry name" value="THIOREDOXIN_2"/>
    <property type="match status" value="1"/>
</dbReference>
<dbReference type="GO" id="GO:0016209">
    <property type="term" value="F:antioxidant activity"/>
    <property type="evidence" value="ECO:0007669"/>
    <property type="project" value="InterPro"/>
</dbReference>
<feature type="chain" id="PRO_5021761475" evidence="2">
    <location>
        <begin position="22"/>
        <end position="282"/>
    </location>
</feature>
<feature type="signal peptide" evidence="2">
    <location>
        <begin position="1"/>
        <end position="21"/>
    </location>
</feature>
<keyword evidence="2" id="KW-0732">Signal</keyword>
<dbReference type="CDD" id="cd02966">
    <property type="entry name" value="TlpA_like_family"/>
    <property type="match status" value="1"/>
</dbReference>
<accession>A0A563U076</accession>
<dbReference type="InterPro" id="IPR017937">
    <property type="entry name" value="Thioredoxin_CS"/>
</dbReference>
<dbReference type="PANTHER" id="PTHR42852">
    <property type="entry name" value="THIOL:DISULFIDE INTERCHANGE PROTEIN DSBE"/>
    <property type="match status" value="1"/>
</dbReference>
<reference evidence="4 5" key="1">
    <citation type="submission" date="2019-07" db="EMBL/GenBank/DDBJ databases">
        <authorList>
            <person name="Kim J."/>
        </authorList>
    </citation>
    <scope>NUCLEOTIDE SEQUENCE [LARGE SCALE GENOMIC DNA]</scope>
    <source>
        <strain evidence="4 5">MJ1a</strain>
    </source>
</reference>
<gene>
    <name evidence="4" type="ORF">FPZ42_14965</name>
</gene>
<dbReference type="AlphaFoldDB" id="A0A563U076"/>
<feature type="domain" description="Thioredoxin" evidence="3">
    <location>
        <begin position="141"/>
        <end position="282"/>
    </location>
</feature>
<dbReference type="SUPFAM" id="SSF52833">
    <property type="entry name" value="Thioredoxin-like"/>
    <property type="match status" value="1"/>
</dbReference>